<dbReference type="GeneID" id="83065199"/>
<keyword evidence="1" id="KW-0472">Membrane</keyword>
<proteinExistence type="predicted"/>
<dbReference type="KEGG" id="lem:LEN_3381"/>
<organism evidence="2 3">
    <name type="scientific">Lysobacter enzymogenes</name>
    <dbReference type="NCBI Taxonomy" id="69"/>
    <lineage>
        <taxon>Bacteria</taxon>
        <taxon>Pseudomonadati</taxon>
        <taxon>Pseudomonadota</taxon>
        <taxon>Gammaproteobacteria</taxon>
        <taxon>Lysobacterales</taxon>
        <taxon>Lysobacteraceae</taxon>
        <taxon>Lysobacter</taxon>
    </lineage>
</organism>
<evidence type="ECO:0000313" key="3">
    <source>
        <dbReference type="Proteomes" id="UP000218824"/>
    </source>
</evidence>
<keyword evidence="1" id="KW-0812">Transmembrane</keyword>
<keyword evidence="1" id="KW-1133">Transmembrane helix</keyword>
<name>A0AAU9AQT2_LYSEN</name>
<dbReference type="EMBL" id="AP014940">
    <property type="protein sequence ID" value="BAV98868.1"/>
    <property type="molecule type" value="Genomic_DNA"/>
</dbReference>
<gene>
    <name evidence="2" type="ORF">LEN_3381</name>
</gene>
<dbReference type="AlphaFoldDB" id="A0AAU9AQT2"/>
<evidence type="ECO:0000313" key="2">
    <source>
        <dbReference type="EMBL" id="BAV98868.1"/>
    </source>
</evidence>
<accession>A0AAU9AQT2</accession>
<dbReference type="Proteomes" id="UP000218824">
    <property type="component" value="Chromosome"/>
</dbReference>
<feature type="transmembrane region" description="Helical" evidence="1">
    <location>
        <begin position="106"/>
        <end position="123"/>
    </location>
</feature>
<evidence type="ECO:0000256" key="1">
    <source>
        <dbReference type="SAM" id="Phobius"/>
    </source>
</evidence>
<reference evidence="2 3" key="1">
    <citation type="journal article" date="2017" name="DNA Res.">
        <title>Complete genome sequence and expression profile of the commercial lytic enzyme producer Lysobacter enzymogenes M497-1.</title>
        <authorList>
            <person name="Takami H."/>
            <person name="Toyoda A."/>
            <person name="Uchiyama I."/>
            <person name="Itoh T."/>
            <person name="Takaki Y."/>
            <person name="Arai W."/>
            <person name="Nishi S."/>
            <person name="Kawai M."/>
            <person name="Shinya K."/>
            <person name="Ikeda H."/>
        </authorList>
    </citation>
    <scope>NUCLEOTIDE SEQUENCE [LARGE SCALE GENOMIC DNA]</scope>
    <source>
        <strain evidence="2 3">M497-1</strain>
    </source>
</reference>
<sequence length="128" mass="12795">MSASVSDSRPAAPLSARLLAASGGVLAAFAVALSAYAAHAGADPHAQARLQTAAVFAFGHGIALAALAPPSRRALTRGLLGALLLGVIVFAGGLAAAHFFGASTRLVPYGGSLMILAWLGYAIDAMRR</sequence>
<feature type="transmembrane region" description="Helical" evidence="1">
    <location>
        <begin position="79"/>
        <end position="100"/>
    </location>
</feature>
<evidence type="ECO:0008006" key="4">
    <source>
        <dbReference type="Google" id="ProtNLM"/>
    </source>
</evidence>
<dbReference type="RefSeq" id="WP_096379234.1">
    <property type="nucleotide sequence ID" value="NZ_AP014940.1"/>
</dbReference>
<protein>
    <recommendedName>
        <fullName evidence="4">DUF423 domain-containing protein</fullName>
    </recommendedName>
</protein>
<feature type="transmembrane region" description="Helical" evidence="1">
    <location>
        <begin position="50"/>
        <end position="67"/>
    </location>
</feature>